<feature type="region of interest" description="Disordered" evidence="1">
    <location>
        <begin position="151"/>
        <end position="406"/>
    </location>
</feature>
<evidence type="ECO:0000256" key="1">
    <source>
        <dbReference type="SAM" id="MobiDB-lite"/>
    </source>
</evidence>
<keyword evidence="4" id="KW-1185">Reference proteome</keyword>
<protein>
    <submittedName>
        <fullName evidence="3">Uncharacterized protein</fullName>
    </submittedName>
</protein>
<reference evidence="3 4" key="1">
    <citation type="submission" date="2017-06" db="EMBL/GenBank/DDBJ databases">
        <title>Ant-infecting Ophiocordyceps genomes reveal a high diversity of potential behavioral manipulation genes and a possible major role for enterotoxins.</title>
        <authorList>
            <person name="De Bekker C."/>
            <person name="Evans H.C."/>
            <person name="Brachmann A."/>
            <person name="Hughes D.P."/>
        </authorList>
    </citation>
    <scope>NUCLEOTIDE SEQUENCE [LARGE SCALE GENOMIC DNA]</scope>
    <source>
        <strain evidence="3 4">Map64</strain>
    </source>
</reference>
<dbReference type="OrthoDB" id="5431149at2759"/>
<dbReference type="EMBL" id="NJET01000039">
    <property type="protein sequence ID" value="PHH63950.1"/>
    <property type="molecule type" value="Genomic_DNA"/>
</dbReference>
<feature type="compositionally biased region" description="Low complexity" evidence="1">
    <location>
        <begin position="273"/>
        <end position="290"/>
    </location>
</feature>
<dbReference type="Proteomes" id="UP000226192">
    <property type="component" value="Unassembled WGS sequence"/>
</dbReference>
<feature type="compositionally biased region" description="Polar residues" evidence="1">
    <location>
        <begin position="387"/>
        <end position="399"/>
    </location>
</feature>
<accession>A0A2C5Y932</accession>
<feature type="compositionally biased region" description="Polar residues" evidence="1">
    <location>
        <begin position="189"/>
        <end position="217"/>
    </location>
</feature>
<feature type="transmembrane region" description="Helical" evidence="2">
    <location>
        <begin position="39"/>
        <end position="60"/>
    </location>
</feature>
<gene>
    <name evidence="3" type="ORF">CDD81_5169</name>
</gene>
<keyword evidence="2" id="KW-0472">Membrane</keyword>
<feature type="transmembrane region" description="Helical" evidence="2">
    <location>
        <begin position="81"/>
        <end position="105"/>
    </location>
</feature>
<feature type="compositionally biased region" description="Basic and acidic residues" evidence="1">
    <location>
        <begin position="219"/>
        <end position="238"/>
    </location>
</feature>
<feature type="compositionally biased region" description="Low complexity" evidence="1">
    <location>
        <begin position="298"/>
        <end position="309"/>
    </location>
</feature>
<keyword evidence="2" id="KW-0812">Transmembrane</keyword>
<keyword evidence="2" id="KW-1133">Transmembrane helix</keyword>
<sequence>MARNLGLVVNAILAVLATSTAICLHITAGVSMDRPVLRGASALSAFFEAILLFILSWVALARMPQRTAACALSRSRLTICLALEMLLCTLATAASAVALICLGQPSHESDGTRSGLLVASSVAVALAAVLQAAFFITHFIAVRHVAPRNASSDVDSEATANAKPRGSGQTIQSSPESREMASLARKDSTPSTTGTMNSLTASLSQAICPSSSRTRLLSTKKEQRRPVSVDSLPDRSSAEDSFDSWDTSSVDTHNRQVVVDPLSPPLKSRLLETIPASPTTSRSPSPGTPTDLEPPPSLGSANSPSGSSSTLRQRDEALLSPPGSANESHIHPLFRSDSPTPPPVALPGTSVVASPNAGQVISRRESMQSLKSRKRSGSVPCSKSPLGRQTSVEGSLLRQQSRHEQPAVLTEELLESPLQPPAPRFSILKD</sequence>
<evidence type="ECO:0000313" key="3">
    <source>
        <dbReference type="EMBL" id="PHH63950.1"/>
    </source>
</evidence>
<proteinExistence type="predicted"/>
<feature type="transmembrane region" description="Helical" evidence="2">
    <location>
        <begin position="117"/>
        <end position="142"/>
    </location>
</feature>
<comment type="caution">
    <text evidence="3">The sequence shown here is derived from an EMBL/GenBank/DDBJ whole genome shotgun (WGS) entry which is preliminary data.</text>
</comment>
<dbReference type="STRING" id="1399860.A0A2C5Y932"/>
<dbReference type="AlphaFoldDB" id="A0A2C5Y932"/>
<name>A0A2C5Y932_9HYPO</name>
<feature type="compositionally biased region" description="Basic and acidic residues" evidence="1">
    <location>
        <begin position="176"/>
        <end position="188"/>
    </location>
</feature>
<evidence type="ECO:0000256" key="2">
    <source>
        <dbReference type="SAM" id="Phobius"/>
    </source>
</evidence>
<evidence type="ECO:0000313" key="4">
    <source>
        <dbReference type="Proteomes" id="UP000226192"/>
    </source>
</evidence>
<organism evidence="3 4">
    <name type="scientific">Ophiocordyceps australis</name>
    <dbReference type="NCBI Taxonomy" id="1399860"/>
    <lineage>
        <taxon>Eukaryota</taxon>
        <taxon>Fungi</taxon>
        <taxon>Dikarya</taxon>
        <taxon>Ascomycota</taxon>
        <taxon>Pezizomycotina</taxon>
        <taxon>Sordariomycetes</taxon>
        <taxon>Hypocreomycetidae</taxon>
        <taxon>Hypocreales</taxon>
        <taxon>Ophiocordycipitaceae</taxon>
        <taxon>Ophiocordyceps</taxon>
    </lineage>
</organism>